<evidence type="ECO:0000256" key="1">
    <source>
        <dbReference type="SAM" id="Phobius"/>
    </source>
</evidence>
<comment type="caution">
    <text evidence="2">The sequence shown here is derived from an EMBL/GenBank/DDBJ whole genome shotgun (WGS) entry which is preliminary data.</text>
</comment>
<keyword evidence="1" id="KW-0812">Transmembrane</keyword>
<evidence type="ECO:0000313" key="2">
    <source>
        <dbReference type="EMBL" id="GAG93179.1"/>
    </source>
</evidence>
<organism evidence="2">
    <name type="scientific">marine sediment metagenome</name>
    <dbReference type="NCBI Taxonomy" id="412755"/>
    <lineage>
        <taxon>unclassified sequences</taxon>
        <taxon>metagenomes</taxon>
        <taxon>ecological metagenomes</taxon>
    </lineage>
</organism>
<proteinExistence type="predicted"/>
<protein>
    <submittedName>
        <fullName evidence="2">Uncharacterized protein</fullName>
    </submittedName>
</protein>
<keyword evidence="1" id="KW-1133">Transmembrane helix</keyword>
<feature type="transmembrane region" description="Helical" evidence="1">
    <location>
        <begin position="16"/>
        <end position="37"/>
    </location>
</feature>
<dbReference type="EMBL" id="BART01024809">
    <property type="protein sequence ID" value="GAG93179.1"/>
    <property type="molecule type" value="Genomic_DNA"/>
</dbReference>
<feature type="non-terminal residue" evidence="2">
    <location>
        <position position="1"/>
    </location>
</feature>
<sequence>GGILSMGTFLAGVPELGMLFTVFTAIGLTILVTSLVMQARR</sequence>
<gene>
    <name evidence="2" type="ORF">S01H4_44698</name>
</gene>
<name>X1BB93_9ZZZZ</name>
<reference evidence="2" key="1">
    <citation type="journal article" date="2014" name="Front. Microbiol.">
        <title>High frequency of phylogenetically diverse reductive dehalogenase-homologous genes in deep subseafloor sedimentary metagenomes.</title>
        <authorList>
            <person name="Kawai M."/>
            <person name="Futagami T."/>
            <person name="Toyoda A."/>
            <person name="Takaki Y."/>
            <person name="Nishi S."/>
            <person name="Hori S."/>
            <person name="Arai W."/>
            <person name="Tsubouchi T."/>
            <person name="Morono Y."/>
            <person name="Uchiyama I."/>
            <person name="Ito T."/>
            <person name="Fujiyama A."/>
            <person name="Inagaki F."/>
            <person name="Takami H."/>
        </authorList>
    </citation>
    <scope>NUCLEOTIDE SEQUENCE</scope>
    <source>
        <strain evidence="2">Expedition CK06-06</strain>
    </source>
</reference>
<accession>X1BB93</accession>
<keyword evidence="1" id="KW-0472">Membrane</keyword>
<dbReference type="AlphaFoldDB" id="X1BB93"/>